<accession>A0A835WKB7</accession>
<evidence type="ECO:0000313" key="13">
    <source>
        <dbReference type="EMBL" id="KAG2448410.1"/>
    </source>
</evidence>
<dbReference type="PROSITE" id="PS50011">
    <property type="entry name" value="PROTEIN_KINASE_DOM"/>
    <property type="match status" value="1"/>
</dbReference>
<evidence type="ECO:0000256" key="7">
    <source>
        <dbReference type="ARBA" id="ARBA00047899"/>
    </source>
</evidence>
<evidence type="ECO:0000256" key="4">
    <source>
        <dbReference type="ARBA" id="ARBA00022741"/>
    </source>
</evidence>
<dbReference type="PANTHER" id="PTHR24363:SF0">
    <property type="entry name" value="SERINE_THREONINE KINASE LIKE DOMAIN CONTAINING 1"/>
    <property type="match status" value="1"/>
</dbReference>
<dbReference type="PROSITE" id="PS00108">
    <property type="entry name" value="PROTEIN_KINASE_ST"/>
    <property type="match status" value="1"/>
</dbReference>
<keyword evidence="3" id="KW-0808">Transferase</keyword>
<feature type="region of interest" description="Disordered" evidence="10">
    <location>
        <begin position="53"/>
        <end position="78"/>
    </location>
</feature>
<keyword evidence="14" id="KW-1185">Reference proteome</keyword>
<dbReference type="InterPro" id="IPR017441">
    <property type="entry name" value="Protein_kinase_ATP_BS"/>
</dbReference>
<evidence type="ECO:0000256" key="11">
    <source>
        <dbReference type="SAM" id="Phobius"/>
    </source>
</evidence>
<dbReference type="InterPro" id="IPR011009">
    <property type="entry name" value="Kinase-like_dom_sf"/>
</dbReference>
<dbReference type="EMBL" id="JAEHOD010000017">
    <property type="protein sequence ID" value="KAG2448410.1"/>
    <property type="molecule type" value="Genomic_DNA"/>
</dbReference>
<dbReference type="InterPro" id="IPR008271">
    <property type="entry name" value="Ser/Thr_kinase_AS"/>
</dbReference>
<dbReference type="PROSITE" id="PS00107">
    <property type="entry name" value="PROTEIN_KINASE_ATP"/>
    <property type="match status" value="1"/>
</dbReference>
<keyword evidence="5" id="KW-0418">Kinase</keyword>
<gene>
    <name evidence="13" type="ORF">HYH02_006302</name>
</gene>
<protein>
    <recommendedName>
        <fullName evidence="1">non-specific serine/threonine protein kinase</fullName>
        <ecNumber evidence="1">2.7.11.1</ecNumber>
    </recommendedName>
</protein>
<comment type="caution">
    <text evidence="13">The sequence shown here is derived from an EMBL/GenBank/DDBJ whole genome shotgun (WGS) entry which is preliminary data.</text>
</comment>
<evidence type="ECO:0000256" key="1">
    <source>
        <dbReference type="ARBA" id="ARBA00012513"/>
    </source>
</evidence>
<evidence type="ECO:0000313" key="14">
    <source>
        <dbReference type="Proteomes" id="UP000613740"/>
    </source>
</evidence>
<organism evidence="13 14">
    <name type="scientific">Chlamydomonas schloesseri</name>
    <dbReference type="NCBI Taxonomy" id="2026947"/>
    <lineage>
        <taxon>Eukaryota</taxon>
        <taxon>Viridiplantae</taxon>
        <taxon>Chlorophyta</taxon>
        <taxon>core chlorophytes</taxon>
        <taxon>Chlorophyceae</taxon>
        <taxon>CS clade</taxon>
        <taxon>Chlamydomonadales</taxon>
        <taxon>Chlamydomonadaceae</taxon>
        <taxon>Chlamydomonas</taxon>
    </lineage>
</organism>
<feature type="region of interest" description="Disordered" evidence="10">
    <location>
        <begin position="624"/>
        <end position="654"/>
    </location>
</feature>
<dbReference type="InterPro" id="IPR006311">
    <property type="entry name" value="TAT_signal"/>
</dbReference>
<evidence type="ECO:0000256" key="8">
    <source>
        <dbReference type="ARBA" id="ARBA00048679"/>
    </source>
</evidence>
<dbReference type="PANTHER" id="PTHR24363">
    <property type="entry name" value="SERINE/THREONINE PROTEIN KINASE"/>
    <property type="match status" value="1"/>
</dbReference>
<comment type="catalytic activity">
    <reaction evidence="8">
        <text>L-seryl-[protein] + ATP = O-phospho-L-seryl-[protein] + ADP + H(+)</text>
        <dbReference type="Rhea" id="RHEA:17989"/>
        <dbReference type="Rhea" id="RHEA-COMP:9863"/>
        <dbReference type="Rhea" id="RHEA-COMP:11604"/>
        <dbReference type="ChEBI" id="CHEBI:15378"/>
        <dbReference type="ChEBI" id="CHEBI:29999"/>
        <dbReference type="ChEBI" id="CHEBI:30616"/>
        <dbReference type="ChEBI" id="CHEBI:83421"/>
        <dbReference type="ChEBI" id="CHEBI:456216"/>
        <dbReference type="EC" id="2.7.11.1"/>
    </reaction>
</comment>
<keyword evidence="11" id="KW-1133">Transmembrane helix</keyword>
<evidence type="ECO:0000256" key="10">
    <source>
        <dbReference type="SAM" id="MobiDB-lite"/>
    </source>
</evidence>
<reference evidence="13" key="1">
    <citation type="journal article" date="2020" name="bioRxiv">
        <title>Comparative genomics of Chlamydomonas.</title>
        <authorList>
            <person name="Craig R.J."/>
            <person name="Hasan A.R."/>
            <person name="Ness R.W."/>
            <person name="Keightley P.D."/>
        </authorList>
    </citation>
    <scope>NUCLEOTIDE SEQUENCE</scope>
    <source>
        <strain evidence="13">CCAP 11/173</strain>
    </source>
</reference>
<name>A0A835WKB7_9CHLO</name>
<evidence type="ECO:0000256" key="3">
    <source>
        <dbReference type="ARBA" id="ARBA00022679"/>
    </source>
</evidence>
<evidence type="ECO:0000256" key="2">
    <source>
        <dbReference type="ARBA" id="ARBA00022527"/>
    </source>
</evidence>
<feature type="domain" description="Protein kinase" evidence="12">
    <location>
        <begin position="123"/>
        <end position="392"/>
    </location>
</feature>
<keyword evidence="6 9" id="KW-0067">ATP-binding</keyword>
<dbReference type="Gene3D" id="3.30.200.20">
    <property type="entry name" value="Phosphorylase Kinase, domain 1"/>
    <property type="match status" value="1"/>
</dbReference>
<dbReference type="GO" id="GO:0004674">
    <property type="term" value="F:protein serine/threonine kinase activity"/>
    <property type="evidence" value="ECO:0007669"/>
    <property type="project" value="UniProtKB-KW"/>
</dbReference>
<dbReference type="InterPro" id="IPR000719">
    <property type="entry name" value="Prot_kinase_dom"/>
</dbReference>
<keyword evidence="2" id="KW-0723">Serine/threonine-protein kinase</keyword>
<dbReference type="Proteomes" id="UP000613740">
    <property type="component" value="Unassembled WGS sequence"/>
</dbReference>
<keyword evidence="11" id="KW-0472">Membrane</keyword>
<sequence length="654" mass="69146">MILLGSSSAVPTRARTRVCDGASVAPIPPAALRSKGLLSGGAATRRRFLVSAPAASGGSPAPDGAAPAPASADPSALAAAAEGRLPPLASAGASSLVASQQQQQPAGAATVMAPGRVLGGGKYTIEEVLGAGSNAVAYRARRPDGSEVALKALSLRSLRDWKQLELFEREARTLESLSHPGIPRYVDYFEEDDPQDRAFVLVQEVVRGKSLADMLRSGQRATEQEVVRIAGEMLSVLEYLSSLKPPVIHRDVKPDNIILEGGAWGGRVYLVDFGGVQAVANAAELSGIGSTIVGTFGYMAPEQFRGAAEPASDLYGLGATLLYLLSGQPPGSFPQERMRINWRAGLGASAARALEAGCPGLAGVLDGLLEPLAEDRLTAAEARRLLAGKPLERGARASSGFARKRAAQRAPMPPPASIQEAYMQQVMGNAMRPPAPVSKPAGTRVELERTRTRLDVVIPPRGFTSDTAFTGVFAVAWNAFVAFWTVGALASGGVLFALFSAPFWFAGAQLAKGAIGGALTRERFAVGPNKWRLGQQLAVFGGDGKTADFLDGQNERVQEGATRDLSGARVVTTAFINGVPQTAIEVLAGVNRYRFGEGLEQVEQQWLVQEINDQIAELQGRDLDLSALPPPDMPQVVNDSDRRDDDDDDRWRSR</sequence>
<dbReference type="EC" id="2.7.11.1" evidence="1"/>
<keyword evidence="11" id="KW-0812">Transmembrane</keyword>
<proteinExistence type="predicted"/>
<dbReference type="SUPFAM" id="SSF56112">
    <property type="entry name" value="Protein kinase-like (PK-like)"/>
    <property type="match status" value="1"/>
</dbReference>
<dbReference type="AlphaFoldDB" id="A0A835WKB7"/>
<dbReference type="PROSITE" id="PS51318">
    <property type="entry name" value="TAT"/>
    <property type="match status" value="1"/>
</dbReference>
<feature type="binding site" evidence="9">
    <location>
        <position position="151"/>
    </location>
    <ligand>
        <name>ATP</name>
        <dbReference type="ChEBI" id="CHEBI:30616"/>
    </ligand>
</feature>
<comment type="catalytic activity">
    <reaction evidence="7">
        <text>L-threonyl-[protein] + ATP = O-phospho-L-threonyl-[protein] + ADP + H(+)</text>
        <dbReference type="Rhea" id="RHEA:46608"/>
        <dbReference type="Rhea" id="RHEA-COMP:11060"/>
        <dbReference type="Rhea" id="RHEA-COMP:11605"/>
        <dbReference type="ChEBI" id="CHEBI:15378"/>
        <dbReference type="ChEBI" id="CHEBI:30013"/>
        <dbReference type="ChEBI" id="CHEBI:30616"/>
        <dbReference type="ChEBI" id="CHEBI:61977"/>
        <dbReference type="ChEBI" id="CHEBI:456216"/>
        <dbReference type="EC" id="2.7.11.1"/>
    </reaction>
</comment>
<evidence type="ECO:0000256" key="9">
    <source>
        <dbReference type="PROSITE-ProRule" id="PRU10141"/>
    </source>
</evidence>
<dbReference type="OrthoDB" id="75710at2759"/>
<evidence type="ECO:0000259" key="12">
    <source>
        <dbReference type="PROSITE" id="PS50011"/>
    </source>
</evidence>
<dbReference type="Pfam" id="PF00069">
    <property type="entry name" value="Pkinase"/>
    <property type="match status" value="1"/>
</dbReference>
<dbReference type="SMART" id="SM00220">
    <property type="entry name" value="S_TKc"/>
    <property type="match status" value="1"/>
</dbReference>
<dbReference type="CDD" id="cd14014">
    <property type="entry name" value="STKc_PknB_like"/>
    <property type="match status" value="1"/>
</dbReference>
<evidence type="ECO:0000256" key="5">
    <source>
        <dbReference type="ARBA" id="ARBA00022777"/>
    </source>
</evidence>
<dbReference type="GO" id="GO:0005524">
    <property type="term" value="F:ATP binding"/>
    <property type="evidence" value="ECO:0007669"/>
    <property type="project" value="UniProtKB-UniRule"/>
</dbReference>
<feature type="transmembrane region" description="Helical" evidence="11">
    <location>
        <begin position="481"/>
        <end position="505"/>
    </location>
</feature>
<evidence type="ECO:0000256" key="6">
    <source>
        <dbReference type="ARBA" id="ARBA00022840"/>
    </source>
</evidence>
<feature type="compositionally biased region" description="Basic and acidic residues" evidence="10">
    <location>
        <begin position="639"/>
        <end position="654"/>
    </location>
</feature>
<dbReference type="Gene3D" id="1.10.510.10">
    <property type="entry name" value="Transferase(Phosphotransferase) domain 1"/>
    <property type="match status" value="1"/>
</dbReference>
<keyword evidence="4 9" id="KW-0547">Nucleotide-binding</keyword>